<dbReference type="Gene3D" id="3.40.50.300">
    <property type="entry name" value="P-loop containing nucleotide triphosphate hydrolases"/>
    <property type="match status" value="1"/>
</dbReference>
<evidence type="ECO:0000259" key="1">
    <source>
        <dbReference type="Pfam" id="PF13175"/>
    </source>
</evidence>
<name>A0A1W6JWX8_9CREN</name>
<dbReference type="STRING" id="282676.B6F84_01055"/>
<proteinExistence type="predicted"/>
<feature type="domain" description="Endonuclease GajA/Old nuclease/RecF-like AAA" evidence="1">
    <location>
        <begin position="1"/>
        <end position="104"/>
    </location>
</feature>
<reference evidence="2 3" key="1">
    <citation type="submission" date="2017-03" db="EMBL/GenBank/DDBJ databases">
        <title>Sulfur activation and transportation mechanism of thermophilic Archaea Acidianus manzaensis YN-25.</title>
        <authorList>
            <person name="Ma Y."/>
            <person name="Yang Y."/>
            <person name="Xia J."/>
        </authorList>
    </citation>
    <scope>NUCLEOTIDE SEQUENCE [LARGE SCALE GENOMIC DNA]</scope>
    <source>
        <strain evidence="2 3">YN-25</strain>
    </source>
</reference>
<dbReference type="PANTHER" id="PTHR43581">
    <property type="entry name" value="ATP/GTP PHOSPHATASE"/>
    <property type="match status" value="1"/>
</dbReference>
<organism evidence="2 3">
    <name type="scientific">Acidianus manzaensis</name>
    <dbReference type="NCBI Taxonomy" id="282676"/>
    <lineage>
        <taxon>Archaea</taxon>
        <taxon>Thermoproteota</taxon>
        <taxon>Thermoprotei</taxon>
        <taxon>Sulfolobales</taxon>
        <taxon>Sulfolobaceae</taxon>
        <taxon>Acidianus</taxon>
    </lineage>
</organism>
<accession>A0A1W6JWX8</accession>
<dbReference type="KEGG" id="aman:B6F84_01055"/>
<dbReference type="EMBL" id="CP020477">
    <property type="protein sequence ID" value="ARM74749.1"/>
    <property type="molecule type" value="Genomic_DNA"/>
</dbReference>
<dbReference type="OrthoDB" id="25344at2157"/>
<dbReference type="Proteomes" id="UP000193404">
    <property type="component" value="Chromosome"/>
</dbReference>
<dbReference type="InterPro" id="IPR041685">
    <property type="entry name" value="AAA_GajA/Old/RecF-like"/>
</dbReference>
<evidence type="ECO:0000313" key="3">
    <source>
        <dbReference type="Proteomes" id="UP000193404"/>
    </source>
</evidence>
<sequence>MITSISINNFRGIKELNIENFGDINVFIGRNNTGKSSILEALYLTSLTDSLKDPIIGKDSIVGGDKISYLLTRRETFETLDRPRLSNINNLDPKLLRYNYINKISITLKEQNKEISIREKDISDLSSTSTTMITPLIY</sequence>
<dbReference type="Pfam" id="PF13175">
    <property type="entry name" value="AAA_15"/>
    <property type="match status" value="1"/>
</dbReference>
<dbReference type="SUPFAM" id="SSF52540">
    <property type="entry name" value="P-loop containing nucleoside triphosphate hydrolases"/>
    <property type="match status" value="1"/>
</dbReference>
<dbReference type="InterPro" id="IPR027417">
    <property type="entry name" value="P-loop_NTPase"/>
</dbReference>
<evidence type="ECO:0000313" key="2">
    <source>
        <dbReference type="EMBL" id="ARM74749.1"/>
    </source>
</evidence>
<dbReference type="GeneID" id="41589463"/>
<dbReference type="PANTHER" id="PTHR43581:SF4">
    <property type="entry name" value="ATP_GTP PHOSPHATASE"/>
    <property type="match status" value="1"/>
</dbReference>
<dbReference type="InterPro" id="IPR051396">
    <property type="entry name" value="Bact_Antivir_Def_Nuclease"/>
</dbReference>
<protein>
    <recommendedName>
        <fullName evidence="1">Endonuclease GajA/Old nuclease/RecF-like AAA domain-containing protein</fullName>
    </recommendedName>
</protein>
<gene>
    <name evidence="2" type="ORF">B6F84_01055</name>
</gene>
<keyword evidence="3" id="KW-1185">Reference proteome</keyword>
<dbReference type="AlphaFoldDB" id="A0A1W6JWX8"/>
<dbReference type="RefSeq" id="WP_148690498.1">
    <property type="nucleotide sequence ID" value="NZ_CP020477.1"/>
</dbReference>